<dbReference type="OMA" id="ACKMRWE"/>
<dbReference type="InterPro" id="IPR044730">
    <property type="entry name" value="RNase_H-like_dom_plant"/>
</dbReference>
<dbReference type="SUPFAM" id="SSF53098">
    <property type="entry name" value="Ribonuclease H-like"/>
    <property type="match status" value="1"/>
</dbReference>
<evidence type="ECO:0000313" key="4">
    <source>
        <dbReference type="Proteomes" id="UP000004995"/>
    </source>
</evidence>
<sequence length="166" mass="18621">MGYPYPSVVFLTRYIDDERGKQKVANIRETRPTSGKVNAPKKGSPPSEGRLKINVDGAFIKETEAAEVGIIIRDHIGKASLTAWRWVRHGRDAYEAEALACLEGIRLAAKWSRHDMVLEVDCSRVIETFKLGGVNSQQLQSLNFAKVRREQNKVAHELAHLALRSN</sequence>
<dbReference type="EMBL" id="AGNK02002937">
    <property type="status" value="NOT_ANNOTATED_CDS"/>
    <property type="molecule type" value="Genomic_DNA"/>
</dbReference>
<evidence type="ECO:0000259" key="2">
    <source>
        <dbReference type="Pfam" id="PF13456"/>
    </source>
</evidence>
<proteinExistence type="predicted"/>
<dbReference type="AlphaFoldDB" id="K3XQD1"/>
<dbReference type="Gramene" id="KQL04902">
    <property type="protein sequence ID" value="KQL04902"/>
    <property type="gene ID" value="SETIT_004114mg"/>
</dbReference>
<dbReference type="EnsemblPlants" id="KQL04902">
    <property type="protein sequence ID" value="KQL04902"/>
    <property type="gene ID" value="SETIT_004114mg"/>
</dbReference>
<evidence type="ECO:0000256" key="1">
    <source>
        <dbReference type="SAM" id="MobiDB-lite"/>
    </source>
</evidence>
<dbReference type="InterPro" id="IPR002156">
    <property type="entry name" value="RNaseH_domain"/>
</dbReference>
<keyword evidence="4" id="KW-1185">Reference proteome</keyword>
<organism evidence="3 4">
    <name type="scientific">Setaria italica</name>
    <name type="common">Foxtail millet</name>
    <name type="synonym">Panicum italicum</name>
    <dbReference type="NCBI Taxonomy" id="4555"/>
    <lineage>
        <taxon>Eukaryota</taxon>
        <taxon>Viridiplantae</taxon>
        <taxon>Streptophyta</taxon>
        <taxon>Embryophyta</taxon>
        <taxon>Tracheophyta</taxon>
        <taxon>Spermatophyta</taxon>
        <taxon>Magnoliopsida</taxon>
        <taxon>Liliopsida</taxon>
        <taxon>Poales</taxon>
        <taxon>Poaceae</taxon>
        <taxon>PACMAD clade</taxon>
        <taxon>Panicoideae</taxon>
        <taxon>Panicodae</taxon>
        <taxon>Paniceae</taxon>
        <taxon>Cenchrinae</taxon>
        <taxon>Setaria</taxon>
    </lineage>
</organism>
<dbReference type="Pfam" id="PF13456">
    <property type="entry name" value="RVT_3"/>
    <property type="match status" value="1"/>
</dbReference>
<feature type="domain" description="RNase H type-1" evidence="2">
    <location>
        <begin position="54"/>
        <end position="161"/>
    </location>
</feature>
<accession>K3XQD1</accession>
<dbReference type="eggNOG" id="KOG1075">
    <property type="taxonomic scope" value="Eukaryota"/>
</dbReference>
<reference evidence="3" key="2">
    <citation type="submission" date="2018-08" db="UniProtKB">
        <authorList>
            <consortium name="EnsemblPlants"/>
        </authorList>
    </citation>
    <scope>IDENTIFICATION</scope>
    <source>
        <strain evidence="3">Yugu1</strain>
    </source>
</reference>
<name>K3XQD1_SETIT</name>
<dbReference type="PANTHER" id="PTHR47074:SF48">
    <property type="entry name" value="POLYNUCLEOTIDYL TRANSFERASE, RIBONUCLEASE H-LIKE SUPERFAMILY PROTEIN"/>
    <property type="match status" value="1"/>
</dbReference>
<evidence type="ECO:0000313" key="3">
    <source>
        <dbReference type="EnsemblPlants" id="KQL04902"/>
    </source>
</evidence>
<dbReference type="Gene3D" id="3.30.420.10">
    <property type="entry name" value="Ribonuclease H-like superfamily/Ribonuclease H"/>
    <property type="match status" value="1"/>
</dbReference>
<dbReference type="GO" id="GO:0004523">
    <property type="term" value="F:RNA-DNA hybrid ribonuclease activity"/>
    <property type="evidence" value="ECO:0007669"/>
    <property type="project" value="InterPro"/>
</dbReference>
<dbReference type="Proteomes" id="UP000004995">
    <property type="component" value="Unassembled WGS sequence"/>
</dbReference>
<dbReference type="InParanoid" id="K3XQD1"/>
<reference evidence="4" key="1">
    <citation type="journal article" date="2012" name="Nat. Biotechnol.">
        <title>Reference genome sequence of the model plant Setaria.</title>
        <authorList>
            <person name="Bennetzen J.L."/>
            <person name="Schmutz J."/>
            <person name="Wang H."/>
            <person name="Percifield R."/>
            <person name="Hawkins J."/>
            <person name="Pontaroli A.C."/>
            <person name="Estep M."/>
            <person name="Feng L."/>
            <person name="Vaughn J.N."/>
            <person name="Grimwood J."/>
            <person name="Jenkins J."/>
            <person name="Barry K."/>
            <person name="Lindquist E."/>
            <person name="Hellsten U."/>
            <person name="Deshpande S."/>
            <person name="Wang X."/>
            <person name="Wu X."/>
            <person name="Mitros T."/>
            <person name="Triplett J."/>
            <person name="Yang X."/>
            <person name="Ye C.Y."/>
            <person name="Mauro-Herrera M."/>
            <person name="Wang L."/>
            <person name="Li P."/>
            <person name="Sharma M."/>
            <person name="Sharma R."/>
            <person name="Ronald P.C."/>
            <person name="Panaud O."/>
            <person name="Kellogg E.A."/>
            <person name="Brutnell T.P."/>
            <person name="Doust A.N."/>
            <person name="Tuskan G.A."/>
            <person name="Rokhsar D."/>
            <person name="Devos K.M."/>
        </authorList>
    </citation>
    <scope>NUCLEOTIDE SEQUENCE [LARGE SCALE GENOMIC DNA]</scope>
    <source>
        <strain evidence="4">cv. Yugu1</strain>
    </source>
</reference>
<dbReference type="HOGENOM" id="CLU_000680_14_1_1"/>
<dbReference type="CDD" id="cd06222">
    <property type="entry name" value="RNase_H_like"/>
    <property type="match status" value="1"/>
</dbReference>
<feature type="region of interest" description="Disordered" evidence="1">
    <location>
        <begin position="28"/>
        <end position="50"/>
    </location>
</feature>
<dbReference type="InterPro" id="IPR012337">
    <property type="entry name" value="RNaseH-like_sf"/>
</dbReference>
<dbReference type="PANTHER" id="PTHR47074">
    <property type="entry name" value="BNAC02G40300D PROTEIN"/>
    <property type="match status" value="1"/>
</dbReference>
<protein>
    <recommendedName>
        <fullName evidence="2">RNase H type-1 domain-containing protein</fullName>
    </recommendedName>
</protein>
<dbReference type="GO" id="GO:0003676">
    <property type="term" value="F:nucleic acid binding"/>
    <property type="evidence" value="ECO:0007669"/>
    <property type="project" value="InterPro"/>
</dbReference>
<dbReference type="InterPro" id="IPR052929">
    <property type="entry name" value="RNase_H-like_EbsB-rel"/>
</dbReference>
<dbReference type="InterPro" id="IPR036397">
    <property type="entry name" value="RNaseH_sf"/>
</dbReference>